<sequence>MSCIAWSTVLAITTVYILIVAGNGFAQNAYGNYHDADQGVRSPYGSYGHSDNQVGGNYPQYQPGQGFPPYLQHIPFYEPGRGYAGGNYWPSPSEYQPNPHASGYPAPPYYPPPTPITNPPPTTSASPATLPTIPASVTTLPTTSASTTTLPTIASTTTTTTTLPTTSASATTTLPTTSASVSGLTDAQRATVLNAHNNYRRTLASGNSPNNDGTMMPQGADIIQLQYDPSIELIAQNWASGCVFDHSTQEQRNFTGENLFQINIQQEAGAALQGAADAWWSELAQFGMNPDLNLTAAEESKGIGHWSQMAWAQTARLGCGVQFCSAGNFTIVVCNYSPPGNVINQVVYQAGTPCSQCATTCSNQLCA</sequence>
<dbReference type="Pfam" id="PF00188">
    <property type="entry name" value="CAP"/>
    <property type="match status" value="1"/>
</dbReference>
<dbReference type="PRINTS" id="PR00837">
    <property type="entry name" value="V5TPXLIKE"/>
</dbReference>
<dbReference type="AlphaFoldDB" id="A0AAD4MQ85"/>
<dbReference type="Gene3D" id="3.40.33.10">
    <property type="entry name" value="CAP"/>
    <property type="match status" value="1"/>
</dbReference>
<gene>
    <name evidence="4" type="ORF">DdX_18346</name>
</gene>
<feature type="chain" id="PRO_5041909465" evidence="2">
    <location>
        <begin position="27"/>
        <end position="367"/>
    </location>
</feature>
<comment type="caution">
    <text evidence="4">The sequence shown here is derived from an EMBL/GenBank/DDBJ whole genome shotgun (WGS) entry which is preliminary data.</text>
</comment>
<accession>A0AAD4MQ85</accession>
<evidence type="ECO:0000256" key="1">
    <source>
        <dbReference type="SAM" id="MobiDB-lite"/>
    </source>
</evidence>
<evidence type="ECO:0000259" key="3">
    <source>
        <dbReference type="SMART" id="SM00198"/>
    </source>
</evidence>
<feature type="compositionally biased region" description="Pro residues" evidence="1">
    <location>
        <begin position="105"/>
        <end position="122"/>
    </location>
</feature>
<dbReference type="PRINTS" id="PR00838">
    <property type="entry name" value="V5ALLERGEN"/>
</dbReference>
<dbReference type="GO" id="GO:0005576">
    <property type="term" value="C:extracellular region"/>
    <property type="evidence" value="ECO:0007669"/>
    <property type="project" value="InterPro"/>
</dbReference>
<reference evidence="4" key="1">
    <citation type="submission" date="2022-01" db="EMBL/GenBank/DDBJ databases">
        <title>Genome Sequence Resource for Two Populations of Ditylenchus destructor, the Migratory Endoparasitic Phytonematode.</title>
        <authorList>
            <person name="Zhang H."/>
            <person name="Lin R."/>
            <person name="Xie B."/>
        </authorList>
    </citation>
    <scope>NUCLEOTIDE SEQUENCE</scope>
    <source>
        <strain evidence="4">BazhouSP</strain>
    </source>
</reference>
<name>A0AAD4MQ85_9BILA</name>
<keyword evidence="5" id="KW-1185">Reference proteome</keyword>
<organism evidence="4 5">
    <name type="scientific">Ditylenchus destructor</name>
    <dbReference type="NCBI Taxonomy" id="166010"/>
    <lineage>
        <taxon>Eukaryota</taxon>
        <taxon>Metazoa</taxon>
        <taxon>Ecdysozoa</taxon>
        <taxon>Nematoda</taxon>
        <taxon>Chromadorea</taxon>
        <taxon>Rhabditida</taxon>
        <taxon>Tylenchina</taxon>
        <taxon>Tylenchomorpha</taxon>
        <taxon>Sphaerularioidea</taxon>
        <taxon>Anguinidae</taxon>
        <taxon>Anguininae</taxon>
        <taxon>Ditylenchus</taxon>
    </lineage>
</organism>
<dbReference type="InterPro" id="IPR035940">
    <property type="entry name" value="CAP_sf"/>
</dbReference>
<dbReference type="Proteomes" id="UP001201812">
    <property type="component" value="Unassembled WGS sequence"/>
</dbReference>
<proteinExistence type="predicted"/>
<dbReference type="CDD" id="cd05380">
    <property type="entry name" value="CAP_euk"/>
    <property type="match status" value="1"/>
</dbReference>
<dbReference type="PROSITE" id="PS01010">
    <property type="entry name" value="CRISP_2"/>
    <property type="match status" value="1"/>
</dbReference>
<dbReference type="InterPro" id="IPR014044">
    <property type="entry name" value="CAP_dom"/>
</dbReference>
<dbReference type="InterPro" id="IPR002413">
    <property type="entry name" value="V5_allergen-like"/>
</dbReference>
<dbReference type="InterPro" id="IPR018244">
    <property type="entry name" value="Allrgn_V5/Tpx1_CS"/>
</dbReference>
<dbReference type="InterPro" id="IPR001283">
    <property type="entry name" value="CRISP-related"/>
</dbReference>
<feature type="region of interest" description="Disordered" evidence="1">
    <location>
        <begin position="99"/>
        <end position="182"/>
    </location>
</feature>
<evidence type="ECO:0000313" key="4">
    <source>
        <dbReference type="EMBL" id="KAI1697691.1"/>
    </source>
</evidence>
<feature type="domain" description="SCP" evidence="3">
    <location>
        <begin position="187"/>
        <end position="344"/>
    </location>
</feature>
<evidence type="ECO:0000256" key="2">
    <source>
        <dbReference type="SAM" id="SignalP"/>
    </source>
</evidence>
<protein>
    <submittedName>
        <fullName evidence="4">Cysteine-rich secretory protein family domain-containing protein</fullName>
    </submittedName>
</protein>
<feature type="compositionally biased region" description="Low complexity" evidence="1">
    <location>
        <begin position="123"/>
        <end position="180"/>
    </location>
</feature>
<dbReference type="PANTHER" id="PTHR10334">
    <property type="entry name" value="CYSTEINE-RICH SECRETORY PROTEIN-RELATED"/>
    <property type="match status" value="1"/>
</dbReference>
<dbReference type="PROSITE" id="PS01009">
    <property type="entry name" value="CRISP_1"/>
    <property type="match status" value="1"/>
</dbReference>
<feature type="signal peptide" evidence="2">
    <location>
        <begin position="1"/>
        <end position="26"/>
    </location>
</feature>
<dbReference type="SUPFAM" id="SSF55797">
    <property type="entry name" value="PR-1-like"/>
    <property type="match status" value="1"/>
</dbReference>
<keyword evidence="2" id="KW-0732">Signal</keyword>
<dbReference type="EMBL" id="JAKKPZ010000255">
    <property type="protein sequence ID" value="KAI1697691.1"/>
    <property type="molecule type" value="Genomic_DNA"/>
</dbReference>
<dbReference type="SMART" id="SM00198">
    <property type="entry name" value="SCP"/>
    <property type="match status" value="1"/>
</dbReference>
<evidence type="ECO:0000313" key="5">
    <source>
        <dbReference type="Proteomes" id="UP001201812"/>
    </source>
</evidence>